<dbReference type="PANTHER" id="PTHR46599">
    <property type="entry name" value="PIGGYBAC TRANSPOSABLE ELEMENT-DERIVED PROTEIN 4"/>
    <property type="match status" value="1"/>
</dbReference>
<feature type="domain" description="PiggyBac transposable element-derived protein" evidence="2">
    <location>
        <begin position="146"/>
        <end position="189"/>
    </location>
</feature>
<dbReference type="PANTHER" id="PTHR46599:SF3">
    <property type="entry name" value="PIGGYBAC TRANSPOSABLE ELEMENT-DERIVED PROTEIN 4"/>
    <property type="match status" value="1"/>
</dbReference>
<evidence type="ECO:0000256" key="1">
    <source>
        <dbReference type="SAM" id="MobiDB-lite"/>
    </source>
</evidence>
<dbReference type="Pfam" id="PF13843">
    <property type="entry name" value="DDE_Tnp_1_7"/>
    <property type="match status" value="2"/>
</dbReference>
<evidence type="ECO:0000259" key="2">
    <source>
        <dbReference type="Pfam" id="PF13843"/>
    </source>
</evidence>
<sequence>MFQANIVRFEWGSSEVLNHGSDQVANLLAEILSDPESIDTDSDSDDNIFVPSTSSNKIQVYTDSDSDVESVSEPSISLKKETTACNSGRHSSDDEDPVSTVLPKSPTSDVESSDYDSEDNVPSTVVPIPFVGPRGPSIPDNVEYSYEAFLALFTEDKLVDNIVFQTNLYATTPTTEDEMLVFLGINILMVKPLKTDYKVWARADISGFVNEFQICTGKIDNVKTETALGERDIRDLTISLTGKYHRVLFDNYFSLVSLLAYLQENKIYGCETVRANHSFLSSDISADKILRREETDWTQATSGILYTKWKDQRCINFLSNFHNLDLTNVNRRHKDGSLQVVPCL</sequence>
<dbReference type="InterPro" id="IPR029526">
    <property type="entry name" value="PGBD"/>
</dbReference>
<dbReference type="AlphaFoldDB" id="A0A8K0C710"/>
<protein>
    <recommendedName>
        <fullName evidence="2">PiggyBac transposable element-derived protein domain-containing protein</fullName>
    </recommendedName>
</protein>
<gene>
    <name evidence="3" type="ORF">ILUMI_24011</name>
</gene>
<organism evidence="3 4">
    <name type="scientific">Ignelater luminosus</name>
    <name type="common">Cucubano</name>
    <name type="synonym">Pyrophorus luminosus</name>
    <dbReference type="NCBI Taxonomy" id="2038154"/>
    <lineage>
        <taxon>Eukaryota</taxon>
        <taxon>Metazoa</taxon>
        <taxon>Ecdysozoa</taxon>
        <taxon>Arthropoda</taxon>
        <taxon>Hexapoda</taxon>
        <taxon>Insecta</taxon>
        <taxon>Pterygota</taxon>
        <taxon>Neoptera</taxon>
        <taxon>Endopterygota</taxon>
        <taxon>Coleoptera</taxon>
        <taxon>Polyphaga</taxon>
        <taxon>Elateriformia</taxon>
        <taxon>Elateroidea</taxon>
        <taxon>Elateridae</taxon>
        <taxon>Agrypninae</taxon>
        <taxon>Pyrophorini</taxon>
        <taxon>Ignelater</taxon>
    </lineage>
</organism>
<feature type="domain" description="PiggyBac transposable element-derived protein" evidence="2">
    <location>
        <begin position="191"/>
        <end position="333"/>
    </location>
</feature>
<comment type="caution">
    <text evidence="3">The sequence shown here is derived from an EMBL/GenBank/DDBJ whole genome shotgun (WGS) entry which is preliminary data.</text>
</comment>
<reference evidence="3" key="1">
    <citation type="submission" date="2019-08" db="EMBL/GenBank/DDBJ databases">
        <title>The genome of the North American firefly Photinus pyralis.</title>
        <authorList>
            <consortium name="Photinus pyralis genome working group"/>
            <person name="Fallon T.R."/>
            <person name="Sander Lower S.E."/>
            <person name="Weng J.-K."/>
        </authorList>
    </citation>
    <scope>NUCLEOTIDE SEQUENCE</scope>
    <source>
        <strain evidence="3">TRF0915ILg1</strain>
        <tissue evidence="3">Whole body</tissue>
    </source>
</reference>
<accession>A0A8K0C710</accession>
<name>A0A8K0C710_IGNLU</name>
<dbReference type="Proteomes" id="UP000801492">
    <property type="component" value="Unassembled WGS sequence"/>
</dbReference>
<evidence type="ECO:0000313" key="3">
    <source>
        <dbReference type="EMBL" id="KAF2882155.1"/>
    </source>
</evidence>
<evidence type="ECO:0000313" key="4">
    <source>
        <dbReference type="Proteomes" id="UP000801492"/>
    </source>
</evidence>
<dbReference type="EMBL" id="VTPC01090648">
    <property type="protein sequence ID" value="KAF2882155.1"/>
    <property type="molecule type" value="Genomic_DNA"/>
</dbReference>
<proteinExistence type="predicted"/>
<feature type="region of interest" description="Disordered" evidence="1">
    <location>
        <begin position="61"/>
        <end position="121"/>
    </location>
</feature>
<keyword evidence="4" id="KW-1185">Reference proteome</keyword>
<dbReference type="OrthoDB" id="6600797at2759"/>